<accession>A0A8J8B969</accession>
<gene>
    <name evidence="2" type="ORF">KB874_07035</name>
</gene>
<dbReference type="InterPro" id="IPR045601">
    <property type="entry name" value="DUF6455"/>
</dbReference>
<name>A0A8J8B969_9RHOB</name>
<evidence type="ECO:0000313" key="3">
    <source>
        <dbReference type="Proteomes" id="UP000681356"/>
    </source>
</evidence>
<feature type="domain" description="DUF6455" evidence="1">
    <location>
        <begin position="7"/>
        <end position="87"/>
    </location>
</feature>
<dbReference type="RefSeq" id="WP_212535835.1">
    <property type="nucleotide sequence ID" value="NZ_JAGTUU010000002.1"/>
</dbReference>
<keyword evidence="3" id="KW-1185">Reference proteome</keyword>
<dbReference type="Proteomes" id="UP000681356">
    <property type="component" value="Unassembled WGS sequence"/>
</dbReference>
<dbReference type="AlphaFoldDB" id="A0A8J8B969"/>
<comment type="caution">
    <text evidence="2">The sequence shown here is derived from an EMBL/GenBank/DDBJ whole genome shotgun (WGS) entry which is preliminary data.</text>
</comment>
<organism evidence="2 3">
    <name type="scientific">Thetidibacter halocola</name>
    <dbReference type="NCBI Taxonomy" id="2827239"/>
    <lineage>
        <taxon>Bacteria</taxon>
        <taxon>Pseudomonadati</taxon>
        <taxon>Pseudomonadota</taxon>
        <taxon>Alphaproteobacteria</taxon>
        <taxon>Rhodobacterales</taxon>
        <taxon>Roseobacteraceae</taxon>
        <taxon>Thetidibacter</taxon>
    </lineage>
</organism>
<evidence type="ECO:0000259" key="1">
    <source>
        <dbReference type="Pfam" id="PF20056"/>
    </source>
</evidence>
<dbReference type="Pfam" id="PF20056">
    <property type="entry name" value="DUF6455"/>
    <property type="match status" value="1"/>
</dbReference>
<reference evidence="2" key="1">
    <citation type="submission" date="2021-04" db="EMBL/GenBank/DDBJ databases">
        <authorList>
            <person name="Yoon J."/>
        </authorList>
    </citation>
    <scope>NUCLEOTIDE SEQUENCE</scope>
    <source>
        <strain evidence="2">KMU-90</strain>
    </source>
</reference>
<dbReference type="EMBL" id="JAGTUU010000002">
    <property type="protein sequence ID" value="MBS0123888.1"/>
    <property type="molecule type" value="Genomic_DNA"/>
</dbReference>
<sequence>MTRILPLGDPARHFFMTRSVARVMGLSLSEEMKSGRLKPETYTAMVNACQTCALVEACESWLGRQAALSASPTPGCRNSAILTELARRQ</sequence>
<proteinExistence type="predicted"/>
<protein>
    <recommendedName>
        <fullName evidence="1">DUF6455 domain-containing protein</fullName>
    </recommendedName>
</protein>
<evidence type="ECO:0000313" key="2">
    <source>
        <dbReference type="EMBL" id="MBS0123888.1"/>
    </source>
</evidence>